<dbReference type="EMBL" id="CAJNDS010000399">
    <property type="protein sequence ID" value="CAE7201830.1"/>
    <property type="molecule type" value="Genomic_DNA"/>
</dbReference>
<gene>
    <name evidence="1" type="ORF">SNAT2548_LOCUS6066</name>
</gene>
<reference evidence="1" key="1">
    <citation type="submission" date="2021-02" db="EMBL/GenBank/DDBJ databases">
        <authorList>
            <person name="Dougan E. K."/>
            <person name="Rhodes N."/>
            <person name="Thang M."/>
            <person name="Chan C."/>
        </authorList>
    </citation>
    <scope>NUCLEOTIDE SEQUENCE</scope>
</reference>
<proteinExistence type="predicted"/>
<organism evidence="1 2">
    <name type="scientific">Symbiodinium natans</name>
    <dbReference type="NCBI Taxonomy" id="878477"/>
    <lineage>
        <taxon>Eukaryota</taxon>
        <taxon>Sar</taxon>
        <taxon>Alveolata</taxon>
        <taxon>Dinophyceae</taxon>
        <taxon>Suessiales</taxon>
        <taxon>Symbiodiniaceae</taxon>
        <taxon>Symbiodinium</taxon>
    </lineage>
</organism>
<dbReference type="Proteomes" id="UP000604046">
    <property type="component" value="Unassembled WGS sequence"/>
</dbReference>
<keyword evidence="2" id="KW-1185">Reference proteome</keyword>
<accession>A0A812JB39</accession>
<sequence>MPCHAVCIPGSALETESTEADEQFFRGTLEAKFVEEGSLPWTCHAMTSVVSRVLLNIARKGTKTFKRQQPYESSSVLWAHVSNFVGAAGWVHAHLLLRSESHLIFEPRGEEEGSRIHAGSTYSFGHLGPSHPSTMLLVIAPVSSGCSGPCALILQRAQKPLRMGRQKSKRMNLQLDYLDCWRSWTGMVVLSEVVPFPSSLIEFHSGRARNARITKIHHLMQARLTLSCADSA</sequence>
<comment type="caution">
    <text evidence="1">The sequence shown here is derived from an EMBL/GenBank/DDBJ whole genome shotgun (WGS) entry which is preliminary data.</text>
</comment>
<dbReference type="AlphaFoldDB" id="A0A812JB39"/>
<evidence type="ECO:0000313" key="1">
    <source>
        <dbReference type="EMBL" id="CAE7201830.1"/>
    </source>
</evidence>
<name>A0A812JB39_9DINO</name>
<evidence type="ECO:0000313" key="2">
    <source>
        <dbReference type="Proteomes" id="UP000604046"/>
    </source>
</evidence>
<protein>
    <submittedName>
        <fullName evidence="1">Uncharacterized protein</fullName>
    </submittedName>
</protein>